<name>A0ABX6FQK2_9BURK</name>
<dbReference type="Gene3D" id="3.60.21.10">
    <property type="match status" value="1"/>
</dbReference>
<evidence type="ECO:0000256" key="2">
    <source>
        <dbReference type="SAM" id="MobiDB-lite"/>
    </source>
</evidence>
<accession>A0ABX6FQK2</accession>
<proteinExistence type="predicted"/>
<dbReference type="Proteomes" id="UP000437862">
    <property type="component" value="Chromosome"/>
</dbReference>
<dbReference type="Pfam" id="PF00149">
    <property type="entry name" value="Metallophos"/>
    <property type="match status" value="1"/>
</dbReference>
<evidence type="ECO:0000256" key="1">
    <source>
        <dbReference type="ARBA" id="ARBA00022729"/>
    </source>
</evidence>
<gene>
    <name evidence="4" type="ORF">GO485_12770</name>
</gene>
<reference evidence="4 5" key="1">
    <citation type="submission" date="2019-12" db="EMBL/GenBank/DDBJ databases">
        <title>Draft Genome Sequences of Six Type Strains of the Genus Massilia.</title>
        <authorList>
            <person name="Miess H."/>
            <person name="Frediansyah A."/>
            <person name="Goeker M."/>
            <person name="Gross H."/>
        </authorList>
    </citation>
    <scope>NUCLEOTIDE SEQUENCE [LARGE SCALE GENOMIC DNA]</scope>
    <source>
        <strain evidence="4 5">DSM 26639</strain>
    </source>
</reference>
<feature type="domain" description="Calcineurin-like phosphoesterase" evidence="3">
    <location>
        <begin position="166"/>
        <end position="350"/>
    </location>
</feature>
<organism evidence="4 5">
    <name type="scientific">Pseudoduganella flava</name>
    <dbReference type="NCBI Taxonomy" id="871742"/>
    <lineage>
        <taxon>Bacteria</taxon>
        <taxon>Pseudomonadati</taxon>
        <taxon>Pseudomonadota</taxon>
        <taxon>Betaproteobacteria</taxon>
        <taxon>Burkholderiales</taxon>
        <taxon>Oxalobacteraceae</taxon>
        <taxon>Telluria group</taxon>
        <taxon>Pseudoduganella</taxon>
    </lineage>
</organism>
<feature type="region of interest" description="Disordered" evidence="2">
    <location>
        <begin position="33"/>
        <end position="90"/>
    </location>
</feature>
<dbReference type="InterPro" id="IPR004843">
    <property type="entry name" value="Calcineurin-like_PHP"/>
</dbReference>
<dbReference type="InterPro" id="IPR029052">
    <property type="entry name" value="Metallo-depent_PP-like"/>
</dbReference>
<keyword evidence="5" id="KW-1185">Reference proteome</keyword>
<protein>
    <recommendedName>
        <fullName evidence="3">Calcineurin-like phosphoesterase domain-containing protein</fullName>
    </recommendedName>
</protein>
<keyword evidence="1" id="KW-0732">Signal</keyword>
<dbReference type="SUPFAM" id="SSF56300">
    <property type="entry name" value="Metallo-dependent phosphatases"/>
    <property type="match status" value="1"/>
</dbReference>
<evidence type="ECO:0000313" key="5">
    <source>
        <dbReference type="Proteomes" id="UP000437862"/>
    </source>
</evidence>
<evidence type="ECO:0000313" key="4">
    <source>
        <dbReference type="EMBL" id="QGZ39837.1"/>
    </source>
</evidence>
<evidence type="ECO:0000259" key="3">
    <source>
        <dbReference type="Pfam" id="PF00149"/>
    </source>
</evidence>
<dbReference type="InterPro" id="IPR039331">
    <property type="entry name" value="PAPs-like"/>
</dbReference>
<sequence length="437" mass="48860">MHRRRRVAGDHGDRRLDRLVRLRLRHVFQCVEDGTAGGAGGADRAVRQRQRGSRRRDGARGTCQQQCPPGRVDDGHRRPDGRRAGQAGRHRLLRLGQWRHRAYRTPRLLRRPPRGARTNRHPRAARPAALRQLNLRLPLPRLLPLTLLSLLPALAPAAPAVPLTVFAAGDIADCRYSRPRYSDAAATAALIQSRLATAPDALVLTLGDHTYPYGRAEEFTHCYAPTWGAFRDRTRPVPGNHEYHDGSAGGYYDYFGAQAGPRGRGWYSFDAGGWHFVALNSHLDRGLHAEQLAWLRDDLARHPARCTLAWWHAPMYSSGGHPRNTKMRDVWQVLVEAGAELALAGHDHDYERFAPMDADGRVDPRGMRQFVVGTGGAILTPFRPWAPPGESRQATHHGVLRLTLREDGYDWAFLPVELGWSEFAVPPPRDSGSAQCH</sequence>
<dbReference type="PANTHER" id="PTHR22953">
    <property type="entry name" value="ACID PHOSPHATASE RELATED"/>
    <property type="match status" value="1"/>
</dbReference>
<dbReference type="PANTHER" id="PTHR22953:SF153">
    <property type="entry name" value="PURPLE ACID PHOSPHATASE"/>
    <property type="match status" value="1"/>
</dbReference>
<feature type="compositionally biased region" description="Basic and acidic residues" evidence="2">
    <location>
        <begin position="71"/>
        <end position="83"/>
    </location>
</feature>
<dbReference type="EMBL" id="CP046904">
    <property type="protein sequence ID" value="QGZ39837.1"/>
    <property type="molecule type" value="Genomic_DNA"/>
</dbReference>